<evidence type="ECO:0000313" key="6">
    <source>
        <dbReference type="EMBL" id="AZN29169.1"/>
    </source>
</evidence>
<dbReference type="InterPro" id="IPR017941">
    <property type="entry name" value="Rieske_2Fe-2S"/>
</dbReference>
<dbReference type="GO" id="GO:0016705">
    <property type="term" value="F:oxidoreductase activity, acting on paired donors, with incorporation or reduction of molecular oxygen"/>
    <property type="evidence" value="ECO:0007669"/>
    <property type="project" value="UniProtKB-ARBA"/>
</dbReference>
<evidence type="ECO:0000259" key="5">
    <source>
        <dbReference type="PROSITE" id="PS51296"/>
    </source>
</evidence>
<evidence type="ECO:0000313" key="7">
    <source>
        <dbReference type="Proteomes" id="UP000270021"/>
    </source>
</evidence>
<keyword evidence="3" id="KW-0408">Iron</keyword>
<dbReference type="GO" id="GO:0004497">
    <property type="term" value="F:monooxygenase activity"/>
    <property type="evidence" value="ECO:0007669"/>
    <property type="project" value="UniProtKB-ARBA"/>
</dbReference>
<dbReference type="RefSeq" id="WP_126038433.1">
    <property type="nucleotide sequence ID" value="NZ_CP034438.1"/>
</dbReference>
<keyword evidence="1" id="KW-0001">2Fe-2S</keyword>
<name>A0A3Q8WSD2_9ACTO</name>
<dbReference type="PANTHER" id="PTHR21496:SF23">
    <property type="entry name" value="3-PHENYLPROPIONATE_CINNAMIC ACID DIOXYGENASE FERREDOXIN SUBUNIT"/>
    <property type="match status" value="1"/>
</dbReference>
<dbReference type="EMBL" id="CP034438">
    <property type="protein sequence ID" value="AZN29169.1"/>
    <property type="molecule type" value="Genomic_DNA"/>
</dbReference>
<reference evidence="6 7" key="1">
    <citation type="submission" date="2018-12" db="EMBL/GenBank/DDBJ databases">
        <title>Complete genome sequence of Flaviflexus salsibiostraticola KCTC 33148.</title>
        <authorList>
            <person name="Bae J.-W."/>
        </authorList>
    </citation>
    <scope>NUCLEOTIDE SEQUENCE [LARGE SCALE GENOMIC DNA]</scope>
    <source>
        <strain evidence="6 7">KCTC 33148</strain>
    </source>
</reference>
<protein>
    <submittedName>
        <fullName evidence="6">Non-heme iron oxygenase ferredoxin subunit</fullName>
    </submittedName>
</protein>
<keyword evidence="4" id="KW-0411">Iron-sulfur</keyword>
<dbReference type="SUPFAM" id="SSF50022">
    <property type="entry name" value="ISP domain"/>
    <property type="match status" value="1"/>
</dbReference>
<evidence type="ECO:0000256" key="4">
    <source>
        <dbReference type="ARBA" id="ARBA00023014"/>
    </source>
</evidence>
<dbReference type="AlphaFoldDB" id="A0A3Q8WSD2"/>
<dbReference type="Gene3D" id="2.102.10.10">
    <property type="entry name" value="Rieske [2Fe-2S] iron-sulphur domain"/>
    <property type="match status" value="1"/>
</dbReference>
<dbReference type="CDD" id="cd03528">
    <property type="entry name" value="Rieske_RO_ferredoxin"/>
    <property type="match status" value="1"/>
</dbReference>
<evidence type="ECO:0000256" key="2">
    <source>
        <dbReference type="ARBA" id="ARBA00022723"/>
    </source>
</evidence>
<dbReference type="Proteomes" id="UP000270021">
    <property type="component" value="Chromosome"/>
</dbReference>
<gene>
    <name evidence="6" type="ORF">EJO69_01785</name>
</gene>
<feature type="domain" description="Rieske" evidence="5">
    <location>
        <begin position="4"/>
        <end position="100"/>
    </location>
</feature>
<accession>A0A3Q8WSD2</accession>
<dbReference type="Pfam" id="PF00355">
    <property type="entry name" value="Rieske"/>
    <property type="match status" value="1"/>
</dbReference>
<dbReference type="InterPro" id="IPR036922">
    <property type="entry name" value="Rieske_2Fe-2S_sf"/>
</dbReference>
<evidence type="ECO:0000256" key="1">
    <source>
        <dbReference type="ARBA" id="ARBA00022714"/>
    </source>
</evidence>
<evidence type="ECO:0000256" key="3">
    <source>
        <dbReference type="ARBA" id="ARBA00023004"/>
    </source>
</evidence>
<keyword evidence="7" id="KW-1185">Reference proteome</keyword>
<proteinExistence type="predicted"/>
<keyword evidence="2" id="KW-0479">Metal-binding</keyword>
<dbReference type="PANTHER" id="PTHR21496">
    <property type="entry name" value="FERREDOXIN-RELATED"/>
    <property type="match status" value="1"/>
</dbReference>
<dbReference type="PROSITE" id="PS51296">
    <property type="entry name" value="RIESKE"/>
    <property type="match status" value="1"/>
</dbReference>
<sequence length="107" mass="11532">MTFQVACHESDVEPADVMQVTLDGVDLAIARDSDGSWHALDDQCTHGNVSLSDGDVEDGGIECWKHGSVFDLETGQPRSLPAVAPVAVYSIKVENGSVWVDIDRPLH</sequence>
<dbReference type="OrthoDB" id="147178at2"/>
<dbReference type="GO" id="GO:0051537">
    <property type="term" value="F:2 iron, 2 sulfur cluster binding"/>
    <property type="evidence" value="ECO:0007669"/>
    <property type="project" value="UniProtKB-KW"/>
</dbReference>
<dbReference type="KEGG" id="fsl:EJO69_01785"/>
<dbReference type="GO" id="GO:0046872">
    <property type="term" value="F:metal ion binding"/>
    <property type="evidence" value="ECO:0007669"/>
    <property type="project" value="UniProtKB-KW"/>
</dbReference>
<organism evidence="6 7">
    <name type="scientific">Flaviflexus salsibiostraticola</name>
    <dbReference type="NCBI Taxonomy" id="1282737"/>
    <lineage>
        <taxon>Bacteria</taxon>
        <taxon>Bacillati</taxon>
        <taxon>Actinomycetota</taxon>
        <taxon>Actinomycetes</taxon>
        <taxon>Actinomycetales</taxon>
        <taxon>Actinomycetaceae</taxon>
        <taxon>Flaviflexus</taxon>
    </lineage>
</organism>